<dbReference type="AlphaFoldDB" id="G8LM96"/>
<dbReference type="EMBL" id="CP002886">
    <property type="protein sequence ID" value="AEW73369.1"/>
    <property type="molecule type" value="Genomic_DNA"/>
</dbReference>
<name>G8LM96_9ENTR</name>
<proteinExistence type="predicted"/>
<organism evidence="2 3">
    <name type="scientific">Enterobacter ludwigii</name>
    <dbReference type="NCBI Taxonomy" id="299767"/>
    <lineage>
        <taxon>Bacteria</taxon>
        <taxon>Pseudomonadati</taxon>
        <taxon>Pseudomonadota</taxon>
        <taxon>Gammaproteobacteria</taxon>
        <taxon>Enterobacterales</taxon>
        <taxon>Enterobacteriaceae</taxon>
        <taxon>Enterobacter</taxon>
        <taxon>Enterobacter cloacae complex</taxon>
    </lineage>
</organism>
<accession>G8LM96</accession>
<dbReference type="InterPro" id="IPR049597">
    <property type="entry name" value="Blr-like"/>
</dbReference>
<evidence type="ECO:0000313" key="3">
    <source>
        <dbReference type="Proteomes" id="UP000007838"/>
    </source>
</evidence>
<dbReference type="HOGENOM" id="CLU_185071_0_0_6"/>
<protein>
    <recommendedName>
        <fullName evidence="4">Beta-lactam resistance protein</fullName>
    </recommendedName>
</protein>
<keyword evidence="1" id="KW-0812">Transmembrane</keyword>
<reference evidence="2 3" key="1">
    <citation type="journal article" date="2011" name="Stand. Genomic Sci.">
        <title>Complete genome of the onion pathogen Enterobacter cloacae EcWSU1.</title>
        <authorList>
            <person name="Humann J.L."/>
            <person name="Wildung M."/>
            <person name="Cheng C.H."/>
            <person name="Lee T."/>
            <person name="Stewart J.E."/>
            <person name="Drew J.C."/>
            <person name="Triplett E.W."/>
            <person name="Main D."/>
            <person name="Schroeder B.K."/>
        </authorList>
    </citation>
    <scope>NUCLEOTIDE SEQUENCE [LARGE SCALE GENOMIC DNA]</scope>
    <source>
        <strain evidence="2 3">EcWSU1</strain>
    </source>
</reference>
<keyword evidence="1" id="KW-0472">Membrane</keyword>
<feature type="transmembrane region" description="Helical" evidence="1">
    <location>
        <begin position="21"/>
        <end position="43"/>
    </location>
</feature>
<dbReference type="KEGG" id="eec:EcWSU1_01931"/>
<evidence type="ECO:0000313" key="2">
    <source>
        <dbReference type="EMBL" id="AEW73369.1"/>
    </source>
</evidence>
<dbReference type="Proteomes" id="UP000007838">
    <property type="component" value="Chromosome"/>
</dbReference>
<dbReference type="eggNOG" id="ENOG5033AUN">
    <property type="taxonomic scope" value="Bacteria"/>
</dbReference>
<keyword evidence="1" id="KW-1133">Transmembrane helix</keyword>
<evidence type="ECO:0000256" key="1">
    <source>
        <dbReference type="SAM" id="Phobius"/>
    </source>
</evidence>
<gene>
    <name evidence="2" type="ORF">EcWSU1_01931</name>
</gene>
<evidence type="ECO:0008006" key="4">
    <source>
        <dbReference type="Google" id="ProtNLM"/>
    </source>
</evidence>
<dbReference type="Pfam" id="PF24673">
    <property type="entry name" value="Blr_divisome"/>
    <property type="match status" value="1"/>
</dbReference>
<dbReference type="NCBIfam" id="NF033231">
    <property type="entry name" value="small_Blr"/>
    <property type="match status" value="1"/>
</dbReference>
<sequence>MQPVFMDKLHVPVMTSIINRIIELAGWIVLGVSVILLGIASHIDNYQPPEPVTVAQPK</sequence>